<keyword evidence="2" id="KW-1185">Reference proteome</keyword>
<gene>
    <name evidence="1" type="ORF">PXEA_LOCUS37503</name>
</gene>
<name>A0A448XSP8_9PLAT</name>
<evidence type="ECO:0000313" key="1">
    <source>
        <dbReference type="EMBL" id="VEL44063.1"/>
    </source>
</evidence>
<evidence type="ECO:0000313" key="2">
    <source>
        <dbReference type="Proteomes" id="UP000784294"/>
    </source>
</evidence>
<accession>A0A448XSP8</accession>
<sequence>MGLMDRRRLVEALAFLLKLLILRKKLTWQPLGWFPGTLTAFFLLRLHLRLHHSNLPWMHYLNLINPESLRIVASSCPID</sequence>
<comment type="caution">
    <text evidence="1">The sequence shown here is derived from an EMBL/GenBank/DDBJ whole genome shotgun (WGS) entry which is preliminary data.</text>
</comment>
<protein>
    <submittedName>
        <fullName evidence="1">Uncharacterized protein</fullName>
    </submittedName>
</protein>
<dbReference type="Proteomes" id="UP000784294">
    <property type="component" value="Unassembled WGS sequence"/>
</dbReference>
<proteinExistence type="predicted"/>
<organism evidence="1 2">
    <name type="scientific">Protopolystoma xenopodis</name>
    <dbReference type="NCBI Taxonomy" id="117903"/>
    <lineage>
        <taxon>Eukaryota</taxon>
        <taxon>Metazoa</taxon>
        <taxon>Spiralia</taxon>
        <taxon>Lophotrochozoa</taxon>
        <taxon>Platyhelminthes</taxon>
        <taxon>Monogenea</taxon>
        <taxon>Polyopisthocotylea</taxon>
        <taxon>Polystomatidea</taxon>
        <taxon>Polystomatidae</taxon>
        <taxon>Protopolystoma</taxon>
    </lineage>
</organism>
<dbReference type="EMBL" id="CAAALY010288930">
    <property type="protein sequence ID" value="VEL44063.1"/>
    <property type="molecule type" value="Genomic_DNA"/>
</dbReference>
<dbReference type="AlphaFoldDB" id="A0A448XSP8"/>
<reference evidence="1" key="1">
    <citation type="submission" date="2018-11" db="EMBL/GenBank/DDBJ databases">
        <authorList>
            <consortium name="Pathogen Informatics"/>
        </authorList>
    </citation>
    <scope>NUCLEOTIDE SEQUENCE</scope>
</reference>